<sequence>MHSQQNASYSSLKTRRLSGFSLIEVVLAIGIFLITVLALVGLLGPTLQSVDDVEKTDEVSSVVNTVNAFLQNSPEIANTDESKFETIFNAVAGDGFATIFVFRKYASSTSDEVSLKIGFFGETGAQVANTDVATGSTVLAAGPIYRVVLTPSSVTPDTYLSSTERNANGVYALSNSDIDNYLEGYFAMEVRIYAENAMLNFDGSKLPANPGEDAQNATLATLNDKQPIFTYNTAIVR</sequence>
<comment type="caution">
    <text evidence="2">The sequence shown here is derived from an EMBL/GenBank/DDBJ whole genome shotgun (WGS) entry which is preliminary data.</text>
</comment>
<evidence type="ECO:0000313" key="2">
    <source>
        <dbReference type="EMBL" id="MDQ8209321.1"/>
    </source>
</evidence>
<evidence type="ECO:0000313" key="3">
    <source>
        <dbReference type="Proteomes" id="UP001225316"/>
    </source>
</evidence>
<dbReference type="PROSITE" id="PS00409">
    <property type="entry name" value="PROKAR_NTER_METHYL"/>
    <property type="match status" value="1"/>
</dbReference>
<keyword evidence="3" id="KW-1185">Reference proteome</keyword>
<organism evidence="2 3">
    <name type="scientific">Thalassobacterium maritimum</name>
    <dbReference type="NCBI Taxonomy" id="3041265"/>
    <lineage>
        <taxon>Bacteria</taxon>
        <taxon>Pseudomonadati</taxon>
        <taxon>Verrucomicrobiota</taxon>
        <taxon>Opitutia</taxon>
        <taxon>Puniceicoccales</taxon>
        <taxon>Coraliomargaritaceae</taxon>
        <taxon>Thalassobacterium</taxon>
    </lineage>
</organism>
<evidence type="ECO:0000256" key="1">
    <source>
        <dbReference type="SAM" id="Phobius"/>
    </source>
</evidence>
<evidence type="ECO:0008006" key="4">
    <source>
        <dbReference type="Google" id="ProtNLM"/>
    </source>
</evidence>
<proteinExistence type="predicted"/>
<keyword evidence="1" id="KW-0812">Transmembrane</keyword>
<dbReference type="EMBL" id="JARXHW010000062">
    <property type="protein sequence ID" value="MDQ8209321.1"/>
    <property type="molecule type" value="Genomic_DNA"/>
</dbReference>
<accession>A0ABU1AYV0</accession>
<keyword evidence="1" id="KW-1133">Transmembrane helix</keyword>
<gene>
    <name evidence="2" type="ORF">QEH52_17470</name>
</gene>
<dbReference type="Proteomes" id="UP001225316">
    <property type="component" value="Unassembled WGS sequence"/>
</dbReference>
<protein>
    <recommendedName>
        <fullName evidence="4">Prepilin-type N-terminal cleavage/methylation domain-containing protein</fullName>
    </recommendedName>
</protein>
<keyword evidence="1" id="KW-0472">Membrane</keyword>
<dbReference type="RefSeq" id="WP_308952221.1">
    <property type="nucleotide sequence ID" value="NZ_JARXHW010000062.1"/>
</dbReference>
<feature type="transmembrane region" description="Helical" evidence="1">
    <location>
        <begin position="21"/>
        <end position="43"/>
    </location>
</feature>
<reference evidence="2 3" key="1">
    <citation type="submission" date="2023-04" db="EMBL/GenBank/DDBJ databases">
        <title>A novel bacteria isolated from coastal sediment.</title>
        <authorList>
            <person name="Liu X.-J."/>
            <person name="Du Z.-J."/>
        </authorList>
    </citation>
    <scope>NUCLEOTIDE SEQUENCE [LARGE SCALE GENOMIC DNA]</scope>
    <source>
        <strain evidence="2 3">SDUM461003</strain>
    </source>
</reference>
<name>A0ABU1AYV0_9BACT</name>
<dbReference type="InterPro" id="IPR012902">
    <property type="entry name" value="N_methyl_site"/>
</dbReference>